<reference evidence="3" key="1">
    <citation type="submission" date="2016-10" db="EMBL/GenBank/DDBJ databases">
        <authorList>
            <person name="Varghese N."/>
            <person name="Submissions S."/>
        </authorList>
    </citation>
    <scope>NUCLEOTIDE SEQUENCE [LARGE SCALE GENOMIC DNA]</scope>
    <source>
        <strain evidence="3">CCM 7469</strain>
    </source>
</reference>
<gene>
    <name evidence="2" type="ORF">SAMN05216272_104235</name>
</gene>
<dbReference type="Proteomes" id="UP000199636">
    <property type="component" value="Unassembled WGS sequence"/>
</dbReference>
<accession>A0A1G8GFX5</accession>
<name>A0A1G8GFX5_9PSED</name>
<dbReference type="EMBL" id="FNDS01000004">
    <property type="protein sequence ID" value="SDH93230.1"/>
    <property type="molecule type" value="Genomic_DNA"/>
</dbReference>
<evidence type="ECO:0000313" key="3">
    <source>
        <dbReference type="Proteomes" id="UP000199636"/>
    </source>
</evidence>
<proteinExistence type="predicted"/>
<feature type="region of interest" description="Disordered" evidence="1">
    <location>
        <begin position="24"/>
        <end position="47"/>
    </location>
</feature>
<dbReference type="AlphaFoldDB" id="A0A1G8GFX5"/>
<evidence type="ECO:0000256" key="1">
    <source>
        <dbReference type="SAM" id="MobiDB-lite"/>
    </source>
</evidence>
<sequence length="92" mass="9357">MAGGCVAGWDGVTIAAPAGAGEARESGAAIRESGDKAPPAQGVAPGSLEAEARRGADYLPVLMVFQMRVRRRSIFCGMDSRANSLAIFSCGG</sequence>
<organism evidence="2 3">
    <name type="scientific">Pseudomonas panipatensis</name>
    <dbReference type="NCBI Taxonomy" id="428992"/>
    <lineage>
        <taxon>Bacteria</taxon>
        <taxon>Pseudomonadati</taxon>
        <taxon>Pseudomonadota</taxon>
        <taxon>Gammaproteobacteria</taxon>
        <taxon>Pseudomonadales</taxon>
        <taxon>Pseudomonadaceae</taxon>
        <taxon>Pseudomonas</taxon>
    </lineage>
</organism>
<evidence type="ECO:0000313" key="2">
    <source>
        <dbReference type="EMBL" id="SDH93230.1"/>
    </source>
</evidence>
<keyword evidence="3" id="KW-1185">Reference proteome</keyword>
<protein>
    <submittedName>
        <fullName evidence="2">Uncharacterized protein</fullName>
    </submittedName>
</protein>